<feature type="binding site" evidence="20">
    <location>
        <position position="95"/>
    </location>
    <ligand>
        <name>Ca(2+)</name>
        <dbReference type="ChEBI" id="CHEBI:29108"/>
    </ligand>
</feature>
<reference evidence="18 19" key="2">
    <citation type="journal article" date="2025" name="Proteins">
        <title>Structural and Enzymological Characterization of Phosphoserine Phosphatase From Brucella melitensis.</title>
        <authorList>
            <person name="Pierson E."/>
            <person name="Wouters J."/>
        </authorList>
    </citation>
    <scope>X-RAY CRYSTALLOGRAPHY (1.77 ANGSTROMS) OF 2-302 IN COMPLEX WITH CA(2+) AND MG(2+)</scope>
</reference>
<dbReference type="SFLD" id="SFLDF00029">
    <property type="entry name" value="phosphoserine_phosphatase"/>
    <property type="match status" value="1"/>
</dbReference>
<sequence>MLSMSQQVSLVATLIANPAKAALAPSLGIKASAAVNATGLYWLADDIACDIPLPLGMEASEADASLRATLDGAPIDVVVQEQERRRKKILIADMDSTMIGQECIDELAEEAGLRDHVAAITARAMNGEIAFEPALRERVALLKGLPLSVIDKVISTRITLTPGGPQLVRTMRKHGAYTALVSGGFTSFTRRIAEMIGFNEERANRLIDDGTRLTGTVAEPILGREAKVEKLVEIAERVGLTPEDAIAVGDGANDLGMIQLAGTGVALHAKPAVAAQAKMRIDHGDLTALLYIQGYRKADFVQ</sequence>
<evidence type="ECO:0000256" key="13">
    <source>
        <dbReference type="ARBA" id="ARBA00048523"/>
    </source>
</evidence>
<dbReference type="Gene3D" id="3.40.50.1000">
    <property type="entry name" value="HAD superfamily/HAD-like"/>
    <property type="match status" value="1"/>
</dbReference>
<evidence type="ECO:0000256" key="4">
    <source>
        <dbReference type="ARBA" id="ARBA00012640"/>
    </source>
</evidence>
<accession>Q8YI30</accession>
<dbReference type="Pfam" id="PF12710">
    <property type="entry name" value="HAD"/>
    <property type="match status" value="1"/>
</dbReference>
<evidence type="ECO:0000256" key="12">
    <source>
        <dbReference type="ARBA" id="ARBA00048138"/>
    </source>
</evidence>
<dbReference type="PDB" id="9FQC">
    <property type="method" value="X-ray"/>
    <property type="resolution" value="2.35 A"/>
    <property type="chains" value="A=2-302"/>
</dbReference>
<evidence type="ECO:0007829" key="19">
    <source>
        <dbReference type="PDB" id="8Q4S"/>
    </source>
</evidence>
<dbReference type="NCBIfam" id="TIGR00338">
    <property type="entry name" value="serB"/>
    <property type="match status" value="1"/>
</dbReference>
<feature type="chain" id="PRO_5004317243" description="Phosphoserine phosphatase" evidence="15">
    <location>
        <begin position="22"/>
        <end position="302"/>
    </location>
</feature>
<evidence type="ECO:0000256" key="3">
    <source>
        <dbReference type="ARBA" id="ARBA00009184"/>
    </source>
</evidence>
<dbReference type="GO" id="GO:0036424">
    <property type="term" value="F:L-phosphoserine phosphatase activity"/>
    <property type="evidence" value="ECO:0007669"/>
    <property type="project" value="InterPro"/>
</dbReference>
<evidence type="ECO:0000256" key="9">
    <source>
        <dbReference type="ARBA" id="ARBA00022842"/>
    </source>
</evidence>
<feature type="binding site" evidence="18 21">
    <location>
        <position position="254"/>
    </location>
    <ligand>
        <name>Mg(2+)</name>
        <dbReference type="ChEBI" id="CHEBI:18420"/>
    </ligand>
</feature>
<dbReference type="PDB" id="9FQ5">
    <property type="method" value="X-ray"/>
    <property type="resolution" value="1.90 A"/>
    <property type="chains" value="A=2-302"/>
</dbReference>
<evidence type="ECO:0007829" key="21">
    <source>
        <dbReference type="PDB" id="9FQN"/>
    </source>
</evidence>
<dbReference type="NCBIfam" id="TIGR01488">
    <property type="entry name" value="HAD-SF-IB"/>
    <property type="match status" value="1"/>
</dbReference>
<dbReference type="Proteomes" id="UP000000419">
    <property type="component" value="Chromosome I"/>
</dbReference>
<dbReference type="PDB" id="9FQN">
    <property type="method" value="X-ray"/>
    <property type="resolution" value="2.11 A"/>
    <property type="chains" value="A=2-302"/>
</dbReference>
<evidence type="ECO:0000256" key="6">
    <source>
        <dbReference type="ARBA" id="ARBA00022605"/>
    </source>
</evidence>
<dbReference type="KEGG" id="bme:BMEI0615"/>
<dbReference type="PANTHER" id="PTHR43344:SF2">
    <property type="entry name" value="PHOSPHOSERINE PHOSPHATASE"/>
    <property type="match status" value="1"/>
</dbReference>
<dbReference type="PDB" id="7QPL">
    <property type="method" value="X-ray"/>
    <property type="resolution" value="1.77 A"/>
    <property type="chains" value="A=2-302"/>
</dbReference>
<evidence type="ECO:0000313" key="17">
    <source>
        <dbReference type="Proteomes" id="UP000000419"/>
    </source>
</evidence>
<protein>
    <recommendedName>
        <fullName evidence="5">Phosphoserine phosphatase</fullName>
        <ecNumber evidence="4">3.1.3.3</ecNumber>
    </recommendedName>
    <alternativeName>
        <fullName evidence="11">O-phosphoserine phosphohydrolase</fullName>
    </alternativeName>
</protein>
<evidence type="ECO:0000256" key="1">
    <source>
        <dbReference type="ARBA" id="ARBA00001946"/>
    </source>
</evidence>
<evidence type="ECO:0000256" key="2">
    <source>
        <dbReference type="ARBA" id="ARBA00005135"/>
    </source>
</evidence>
<organism evidence="16 17">
    <name type="scientific">Brucella melitensis biotype 1 (strain ATCC 23456 / CCUG 17765 / NCTC 10094 / 16M)</name>
    <dbReference type="NCBI Taxonomy" id="224914"/>
    <lineage>
        <taxon>Bacteria</taxon>
        <taxon>Pseudomonadati</taxon>
        <taxon>Pseudomonadota</taxon>
        <taxon>Alphaproteobacteria</taxon>
        <taxon>Hyphomicrobiales</taxon>
        <taxon>Brucellaceae</taxon>
        <taxon>Brucella/Ochrobactrum group</taxon>
        <taxon>Brucella</taxon>
    </lineage>
</organism>
<dbReference type="PDB" id="8Q4S">
    <property type="method" value="X-ray"/>
    <property type="resolution" value="2.08 A"/>
    <property type="chains" value="A=2-302"/>
</dbReference>
<comment type="cofactor">
    <cofactor evidence="1">
        <name>Mg(2+)</name>
        <dbReference type="ChEBI" id="CHEBI:18420"/>
    </cofactor>
</comment>
<evidence type="ECO:0007829" key="20">
    <source>
        <dbReference type="PDB" id="9FQC"/>
    </source>
</evidence>
<name>Q8YI30_BRUME</name>
<feature type="binding site" evidence="18 19">
    <location>
        <position position="95"/>
    </location>
    <ligand>
        <name>Mg(2+)</name>
        <dbReference type="ChEBI" id="CHEBI:18420"/>
    </ligand>
</feature>
<feature type="binding site" evidence="20">
    <location>
        <position position="93"/>
    </location>
    <ligand>
        <name>Ca(2+)</name>
        <dbReference type="ChEBI" id="CHEBI:29108"/>
    </ligand>
</feature>
<dbReference type="CDD" id="cd07500">
    <property type="entry name" value="HAD_PSP"/>
    <property type="match status" value="1"/>
</dbReference>
<dbReference type="SFLD" id="SFLDS00003">
    <property type="entry name" value="Haloacid_Dehalogenase"/>
    <property type="match status" value="1"/>
</dbReference>
<dbReference type="PANTHER" id="PTHR43344">
    <property type="entry name" value="PHOSPHOSERINE PHOSPHATASE"/>
    <property type="match status" value="1"/>
</dbReference>
<evidence type="ECO:0000256" key="11">
    <source>
        <dbReference type="ARBA" id="ARBA00031693"/>
    </source>
</evidence>
<evidence type="ECO:0000256" key="8">
    <source>
        <dbReference type="ARBA" id="ARBA00022801"/>
    </source>
</evidence>
<dbReference type="UniPathway" id="UPA00135">
    <property type="reaction ID" value="UER00198"/>
</dbReference>
<feature type="active site" description="Proton donor" evidence="14">
    <location>
        <position position="95"/>
    </location>
</feature>
<dbReference type="GO" id="GO:0005737">
    <property type="term" value="C:cytoplasm"/>
    <property type="evidence" value="ECO:0007669"/>
    <property type="project" value="TreeGrafter"/>
</dbReference>
<keyword evidence="6" id="KW-0028">Amino-acid biosynthesis</keyword>
<reference evidence="16 17" key="1">
    <citation type="journal article" date="2002" name="Proc. Natl. Acad. Sci. U.S.A.">
        <title>The genome sequence of the facultative intracellular pathogen Brucella melitensis.</title>
        <authorList>
            <person name="DelVecchio V.G."/>
            <person name="Kapatral V."/>
            <person name="Redkar R.J."/>
            <person name="Patra G."/>
            <person name="Mujer C."/>
            <person name="Los T."/>
            <person name="Ivanova N."/>
            <person name="Anderson I."/>
            <person name="Bhattacharyya A."/>
            <person name="Lykidis A."/>
            <person name="Reznik G."/>
            <person name="Jablonski L."/>
            <person name="Larsen N."/>
            <person name="D'Souza M."/>
            <person name="Bernal A."/>
            <person name="Mazur M."/>
            <person name="Goltsman E."/>
            <person name="Selkov E."/>
            <person name="Elzer P.H."/>
            <person name="Hagius S."/>
            <person name="O'Callaghan D."/>
            <person name="Letesson J.J."/>
            <person name="Haselkorn R."/>
            <person name="Kyrpides N."/>
            <person name="Overbeek R."/>
        </authorList>
    </citation>
    <scope>NUCLEOTIDE SEQUENCE [LARGE SCALE GENOMIC DNA]</scope>
    <source>
        <strain evidence="17">ATCC 23456 / CCUG 17765 / NCTC 10094 / 16M</strain>
    </source>
</reference>
<feature type="binding site" evidence="20">
    <location>
        <position position="250"/>
    </location>
    <ligand>
        <name>Ca(2+)</name>
        <dbReference type="ChEBI" id="CHEBI:29108"/>
    </ligand>
</feature>
<evidence type="ECO:0000256" key="10">
    <source>
        <dbReference type="ARBA" id="ARBA00023299"/>
    </source>
</evidence>
<evidence type="ECO:0000256" key="5">
    <source>
        <dbReference type="ARBA" id="ARBA00015196"/>
    </source>
</evidence>
<gene>
    <name evidence="16" type="ordered locus">BMEI0615</name>
</gene>
<evidence type="ECO:0000256" key="7">
    <source>
        <dbReference type="ARBA" id="ARBA00022723"/>
    </source>
</evidence>
<keyword evidence="8 16" id="KW-0378">Hydrolase</keyword>
<evidence type="ECO:0000256" key="15">
    <source>
        <dbReference type="SAM" id="SignalP"/>
    </source>
</evidence>
<dbReference type="SUPFAM" id="SSF56784">
    <property type="entry name" value="HAD-like"/>
    <property type="match status" value="1"/>
</dbReference>
<dbReference type="PDB" id="8QOB">
    <property type="method" value="X-ray"/>
    <property type="resolution" value="2.74 A"/>
    <property type="chains" value="A=2-302"/>
</dbReference>
<comment type="catalytic activity">
    <reaction evidence="12">
        <text>O-phospho-L-serine + H2O = L-serine + phosphate</text>
        <dbReference type="Rhea" id="RHEA:21208"/>
        <dbReference type="ChEBI" id="CHEBI:15377"/>
        <dbReference type="ChEBI" id="CHEBI:33384"/>
        <dbReference type="ChEBI" id="CHEBI:43474"/>
        <dbReference type="ChEBI" id="CHEBI:57524"/>
        <dbReference type="EC" id="3.1.3.3"/>
    </reaction>
</comment>
<dbReference type="InterPro" id="IPR050582">
    <property type="entry name" value="HAD-like_SerB"/>
</dbReference>
<dbReference type="SFLD" id="SFLDG01136">
    <property type="entry name" value="C1.6:_Phosphoserine_Phosphatas"/>
    <property type="match status" value="1"/>
</dbReference>
<keyword evidence="7 18" id="KW-0479">Metal-binding</keyword>
<dbReference type="eggNOG" id="COG0560">
    <property type="taxonomic scope" value="Bacteria"/>
</dbReference>
<dbReference type="PIR" id="AI3328">
    <property type="entry name" value="AI3328"/>
</dbReference>
<dbReference type="EC" id="3.1.3.3" evidence="4"/>
<evidence type="ECO:0000313" key="16">
    <source>
        <dbReference type="EMBL" id="AAL51796.1"/>
    </source>
</evidence>
<dbReference type="InterPro" id="IPR023214">
    <property type="entry name" value="HAD_sf"/>
</dbReference>
<comment type="pathway">
    <text evidence="2">Amino-acid biosynthesis; L-serine biosynthesis; L-serine from 3-phospho-D-glycerate: step 3/3.</text>
</comment>
<dbReference type="AlphaFoldDB" id="Q8YI30"/>
<feature type="binding site" evidence="18 19">
    <location>
        <position position="250"/>
    </location>
    <ligand>
        <name>Mg(2+)</name>
        <dbReference type="ChEBI" id="CHEBI:18420"/>
    </ligand>
</feature>
<feature type="binding site" evidence="18 19">
    <location>
        <position position="93"/>
    </location>
    <ligand>
        <name>Mg(2+)</name>
        <dbReference type="ChEBI" id="CHEBI:18420"/>
    </ligand>
</feature>
<dbReference type="GO" id="GO:0006564">
    <property type="term" value="P:L-serine biosynthetic process"/>
    <property type="evidence" value="ECO:0007669"/>
    <property type="project" value="UniProtKB-KW"/>
</dbReference>
<keyword evidence="17" id="KW-1185">Reference proteome</keyword>
<dbReference type="InterPro" id="IPR004469">
    <property type="entry name" value="PSP"/>
</dbReference>
<comment type="catalytic activity">
    <reaction evidence="13">
        <text>O-phospho-D-serine + H2O = D-serine + phosphate</text>
        <dbReference type="Rhea" id="RHEA:24873"/>
        <dbReference type="ChEBI" id="CHEBI:15377"/>
        <dbReference type="ChEBI" id="CHEBI:35247"/>
        <dbReference type="ChEBI" id="CHEBI:43474"/>
        <dbReference type="ChEBI" id="CHEBI:58680"/>
        <dbReference type="EC" id="3.1.3.3"/>
    </reaction>
</comment>
<keyword evidence="18 19" id="KW-0002">3D-structure</keyword>
<evidence type="ECO:0007829" key="18">
    <source>
        <dbReference type="PDB" id="7QPL"/>
    </source>
</evidence>
<dbReference type="GO" id="GO:0000287">
    <property type="term" value="F:magnesium ion binding"/>
    <property type="evidence" value="ECO:0007669"/>
    <property type="project" value="TreeGrafter"/>
</dbReference>
<evidence type="ECO:0000256" key="14">
    <source>
        <dbReference type="PIRSR" id="PIRSR604469-1"/>
    </source>
</evidence>
<dbReference type="SFLD" id="SFLDG01137">
    <property type="entry name" value="C1.6.1:_Phosphoserine_Phosphat"/>
    <property type="match status" value="1"/>
</dbReference>
<dbReference type="EMBL" id="AE008917">
    <property type="protein sequence ID" value="AAL51796.1"/>
    <property type="molecule type" value="Genomic_DNA"/>
</dbReference>
<comment type="similarity">
    <text evidence="3">Belongs to the HAD-like hydrolase superfamily. SerB family.</text>
</comment>
<proteinExistence type="evidence at protein level"/>
<keyword evidence="10" id="KW-0718">Serine biosynthesis</keyword>
<dbReference type="SMR" id="Q8YI30"/>
<keyword evidence="15" id="KW-0732">Signal</keyword>
<feature type="active site" description="Nucleophile" evidence="14">
    <location>
        <position position="93"/>
    </location>
</feature>
<dbReference type="InterPro" id="IPR036412">
    <property type="entry name" value="HAD-like_sf"/>
</dbReference>
<keyword evidence="9" id="KW-0460">Magnesium</keyword>
<feature type="signal peptide" evidence="15">
    <location>
        <begin position="1"/>
        <end position="21"/>
    </location>
</feature>
<keyword evidence="20" id="KW-0106">Calcium</keyword>